<feature type="domain" description="Thioredoxin-like fold" evidence="9">
    <location>
        <begin position="166"/>
        <end position="282"/>
    </location>
</feature>
<dbReference type="Pfam" id="PF10411">
    <property type="entry name" value="DsbC_N"/>
    <property type="match status" value="1"/>
</dbReference>
<evidence type="ECO:0000259" key="8">
    <source>
        <dbReference type="Pfam" id="PF10411"/>
    </source>
</evidence>
<evidence type="ECO:0000256" key="5">
    <source>
        <dbReference type="ARBA" id="ARBA00023157"/>
    </source>
</evidence>
<dbReference type="GO" id="GO:0042597">
    <property type="term" value="C:periplasmic space"/>
    <property type="evidence" value="ECO:0007669"/>
    <property type="project" value="UniProtKB-SubCell"/>
</dbReference>
<dbReference type="EMBL" id="VCAO01000001">
    <property type="protein sequence ID" value="TMM49650.1"/>
    <property type="molecule type" value="Genomic_DNA"/>
</dbReference>
<dbReference type="OrthoDB" id="12976at2"/>
<protein>
    <recommendedName>
        <fullName evidence="7">Thiol:disulfide interchange protein</fullName>
    </recommendedName>
</protein>
<dbReference type="Pfam" id="PF13098">
    <property type="entry name" value="Thioredoxin_2"/>
    <property type="match status" value="1"/>
</dbReference>
<dbReference type="Proteomes" id="UP000309668">
    <property type="component" value="Unassembled WGS sequence"/>
</dbReference>
<keyword evidence="5" id="KW-1015">Disulfide bond</keyword>
<evidence type="ECO:0000256" key="6">
    <source>
        <dbReference type="ARBA" id="ARBA00023284"/>
    </source>
</evidence>
<sequence>MNYSNQRPGLKARAAHISLAAASAAALLTSGVAVVTAMPAQAAITQNVVEALKLRLPKTPIDALDCKTFAPWCEVVSGETLFYIDEAARYLFVGRLYDMEERRDVTAARLLELNPDLLAAGAARAAGEDTAGRHDVAEPRDRRAATHVDLKVLPAVGAILWGNPKGPKLVVFSDFQCGYCKRLTGELEKAGVLVEERPISIFGASSRRMSEAVLCAADPVGALHAAYTGKHLEPRAACKKAAALDANEAFAQANGFAGTPVIVRARDGAVLHGYRDAKTLRAFANAKTGLKQ</sequence>
<dbReference type="InterPro" id="IPR012336">
    <property type="entry name" value="Thioredoxin-like_fold"/>
</dbReference>
<dbReference type="InterPro" id="IPR033954">
    <property type="entry name" value="DiS-bond_Isoase_DsbC/G"/>
</dbReference>
<proteinExistence type="inferred from homology"/>
<accession>A0A5S3PDM9</accession>
<dbReference type="AlphaFoldDB" id="A0A5S3PDM9"/>
<feature type="domain" description="Disulphide bond isomerase DsbC/G N-terminal" evidence="8">
    <location>
        <begin position="40"/>
        <end position="107"/>
    </location>
</feature>
<feature type="signal peptide" evidence="7">
    <location>
        <begin position="1"/>
        <end position="42"/>
    </location>
</feature>
<keyword evidence="4 7" id="KW-0574">Periplasm</keyword>
<dbReference type="SUPFAM" id="SSF54423">
    <property type="entry name" value="DsbC/DsbG N-terminal domain-like"/>
    <property type="match status" value="1"/>
</dbReference>
<evidence type="ECO:0000256" key="2">
    <source>
        <dbReference type="ARBA" id="ARBA00009813"/>
    </source>
</evidence>
<name>A0A5S3PDM9_9SPHN</name>
<reference evidence="10 11" key="1">
    <citation type="submission" date="2019-05" db="EMBL/GenBank/DDBJ databases">
        <title>Erythrobacter marisflavi sp. nov., isolated from isolated from water of an estuary environment.</title>
        <authorList>
            <person name="Yoon J.-H."/>
        </authorList>
    </citation>
    <scope>NUCLEOTIDE SEQUENCE [LARGE SCALE GENOMIC DNA]</scope>
    <source>
        <strain evidence="10 11">KEM-5</strain>
    </source>
</reference>
<evidence type="ECO:0000256" key="1">
    <source>
        <dbReference type="ARBA" id="ARBA00004418"/>
    </source>
</evidence>
<dbReference type="PANTHER" id="PTHR35272:SF3">
    <property type="entry name" value="THIOL:DISULFIDE INTERCHANGE PROTEIN DSBC"/>
    <property type="match status" value="1"/>
</dbReference>
<dbReference type="InterPro" id="IPR018950">
    <property type="entry name" value="DiS-bond_isomerase_DsbC/G_N"/>
</dbReference>
<evidence type="ECO:0000313" key="11">
    <source>
        <dbReference type="Proteomes" id="UP000309668"/>
    </source>
</evidence>
<evidence type="ECO:0000313" key="10">
    <source>
        <dbReference type="EMBL" id="TMM49650.1"/>
    </source>
</evidence>
<evidence type="ECO:0000259" key="9">
    <source>
        <dbReference type="Pfam" id="PF13098"/>
    </source>
</evidence>
<dbReference type="Gene3D" id="3.40.30.10">
    <property type="entry name" value="Glutaredoxin"/>
    <property type="match status" value="1"/>
</dbReference>
<dbReference type="InterPro" id="IPR051470">
    <property type="entry name" value="Thiol:disulfide_interchange"/>
</dbReference>
<dbReference type="InterPro" id="IPR009094">
    <property type="entry name" value="DiS-bond_isomerase_DsbC/G_N_sf"/>
</dbReference>
<keyword evidence="6 7" id="KW-0676">Redox-active center</keyword>
<dbReference type="PANTHER" id="PTHR35272">
    <property type="entry name" value="THIOL:DISULFIDE INTERCHANGE PROTEIN DSBC-RELATED"/>
    <property type="match status" value="1"/>
</dbReference>
<evidence type="ECO:0000256" key="4">
    <source>
        <dbReference type="ARBA" id="ARBA00022764"/>
    </source>
</evidence>
<dbReference type="Gene3D" id="3.10.450.70">
    <property type="entry name" value="Disulphide bond isomerase, DsbC/G, N-terminal"/>
    <property type="match status" value="1"/>
</dbReference>
<dbReference type="RefSeq" id="WP_011413829.1">
    <property type="nucleotide sequence ID" value="NZ_VCAO01000001.1"/>
</dbReference>
<dbReference type="CDD" id="cd03020">
    <property type="entry name" value="DsbA_DsbC_DsbG"/>
    <property type="match status" value="1"/>
</dbReference>
<dbReference type="InterPro" id="IPR036249">
    <property type="entry name" value="Thioredoxin-like_sf"/>
</dbReference>
<comment type="function">
    <text evidence="7">Required for disulfide bond formation in some periplasmic proteins. Acts by transferring its disulfide bond to other proteins and is reduced in the process.</text>
</comment>
<organism evidence="10 11">
    <name type="scientific">Qipengyuania marisflavi</name>
    <dbReference type="NCBI Taxonomy" id="2486356"/>
    <lineage>
        <taxon>Bacteria</taxon>
        <taxon>Pseudomonadati</taxon>
        <taxon>Pseudomonadota</taxon>
        <taxon>Alphaproteobacteria</taxon>
        <taxon>Sphingomonadales</taxon>
        <taxon>Erythrobacteraceae</taxon>
        <taxon>Qipengyuania</taxon>
    </lineage>
</organism>
<feature type="chain" id="PRO_5024458420" description="Thiol:disulfide interchange protein" evidence="7">
    <location>
        <begin position="43"/>
        <end position="292"/>
    </location>
</feature>
<comment type="caution">
    <text evidence="10">The sequence shown here is derived from an EMBL/GenBank/DDBJ whole genome shotgun (WGS) entry which is preliminary data.</text>
</comment>
<gene>
    <name evidence="10" type="ORF">FEV51_00070</name>
</gene>
<keyword evidence="11" id="KW-1185">Reference proteome</keyword>
<dbReference type="SUPFAM" id="SSF52833">
    <property type="entry name" value="Thioredoxin-like"/>
    <property type="match status" value="1"/>
</dbReference>
<evidence type="ECO:0000256" key="3">
    <source>
        <dbReference type="ARBA" id="ARBA00022729"/>
    </source>
</evidence>
<evidence type="ECO:0000256" key="7">
    <source>
        <dbReference type="RuleBase" id="RU364038"/>
    </source>
</evidence>
<comment type="similarity">
    <text evidence="2 7">Belongs to the thioredoxin family. DsbC subfamily.</text>
</comment>
<comment type="subcellular location">
    <subcellularLocation>
        <location evidence="1 7">Periplasm</location>
    </subcellularLocation>
</comment>
<keyword evidence="3 7" id="KW-0732">Signal</keyword>